<dbReference type="GO" id="GO:0008270">
    <property type="term" value="F:zinc ion binding"/>
    <property type="evidence" value="ECO:0007669"/>
    <property type="project" value="UniProtKB-KW"/>
</dbReference>
<dbReference type="Pfam" id="PF05253">
    <property type="entry name" value="zf-U11-48K"/>
    <property type="match status" value="1"/>
</dbReference>
<organism evidence="5 6">
    <name type="scientific">Lucilia cuprina</name>
    <name type="common">Green bottle fly</name>
    <name type="synonym">Australian sheep blowfly</name>
    <dbReference type="NCBI Taxonomy" id="7375"/>
    <lineage>
        <taxon>Eukaryota</taxon>
        <taxon>Metazoa</taxon>
        <taxon>Ecdysozoa</taxon>
        <taxon>Arthropoda</taxon>
        <taxon>Hexapoda</taxon>
        <taxon>Insecta</taxon>
        <taxon>Pterygota</taxon>
        <taxon>Neoptera</taxon>
        <taxon>Endopterygota</taxon>
        <taxon>Diptera</taxon>
        <taxon>Brachycera</taxon>
        <taxon>Muscomorpha</taxon>
        <taxon>Oestroidea</taxon>
        <taxon>Calliphoridae</taxon>
        <taxon>Luciliinae</taxon>
        <taxon>Lucilia</taxon>
    </lineage>
</organism>
<evidence type="ECO:0000259" key="4">
    <source>
        <dbReference type="PROSITE" id="PS51800"/>
    </source>
</evidence>
<dbReference type="EMBL" id="JRES01000536">
    <property type="protein sequence ID" value="KNC30321.1"/>
    <property type="molecule type" value="Genomic_DNA"/>
</dbReference>
<reference evidence="5 6" key="1">
    <citation type="journal article" date="2015" name="Nat. Commun.">
        <title>Lucilia cuprina genome unlocks parasitic fly biology to underpin future interventions.</title>
        <authorList>
            <person name="Anstead C.A."/>
            <person name="Korhonen P.K."/>
            <person name="Young N.D."/>
            <person name="Hall R.S."/>
            <person name="Jex A.R."/>
            <person name="Murali S.C."/>
            <person name="Hughes D.S."/>
            <person name="Lee S.F."/>
            <person name="Perry T."/>
            <person name="Stroehlein A.J."/>
            <person name="Ansell B.R."/>
            <person name="Breugelmans B."/>
            <person name="Hofmann A."/>
            <person name="Qu J."/>
            <person name="Dugan S."/>
            <person name="Lee S.L."/>
            <person name="Chao H."/>
            <person name="Dinh H."/>
            <person name="Han Y."/>
            <person name="Doddapaneni H.V."/>
            <person name="Worley K.C."/>
            <person name="Muzny D.M."/>
            <person name="Ioannidis P."/>
            <person name="Waterhouse R.M."/>
            <person name="Zdobnov E.M."/>
            <person name="James P.J."/>
            <person name="Bagnall N.H."/>
            <person name="Kotze A.C."/>
            <person name="Gibbs R.A."/>
            <person name="Richards S."/>
            <person name="Batterham P."/>
            <person name="Gasser R.B."/>
        </authorList>
    </citation>
    <scope>NUCLEOTIDE SEQUENCE [LARGE SCALE GENOMIC DNA]</scope>
    <source>
        <strain evidence="5 6">LS</strain>
        <tissue evidence="5">Full body</tissue>
    </source>
</reference>
<dbReference type="AlphaFoldDB" id="A0A0L0CDJ7"/>
<dbReference type="OrthoDB" id="10069248at2759"/>
<evidence type="ECO:0000313" key="5">
    <source>
        <dbReference type="EMBL" id="KNC30321.1"/>
    </source>
</evidence>
<protein>
    <recommendedName>
        <fullName evidence="4">CHHC U11-48K-type domain-containing protein</fullName>
    </recommendedName>
</protein>
<proteinExistence type="predicted"/>
<dbReference type="OMA" id="HRIMLFR"/>
<dbReference type="InterPro" id="IPR051591">
    <property type="entry name" value="UPF0224_FAM112_RNA_Proc"/>
</dbReference>
<evidence type="ECO:0000256" key="2">
    <source>
        <dbReference type="ARBA" id="ARBA00022771"/>
    </source>
</evidence>
<evidence type="ECO:0000256" key="3">
    <source>
        <dbReference type="ARBA" id="ARBA00022833"/>
    </source>
</evidence>
<dbReference type="InterPro" id="IPR036236">
    <property type="entry name" value="Znf_C2H2_sf"/>
</dbReference>
<sequence>MSDEEFGICPFNTSHRIVLYRMPAHIVKCRKNYSGPPLEQCIYNATHYVPMGTMQSHLQQCRDCYRFNQTKYVEIAAKSIKQDV</sequence>
<keyword evidence="1" id="KW-0479">Metal-binding</keyword>
<keyword evidence="2" id="KW-0863">Zinc-finger</keyword>
<comment type="caution">
    <text evidence="5">The sequence shown here is derived from an EMBL/GenBank/DDBJ whole genome shotgun (WGS) entry which is preliminary data.</text>
</comment>
<keyword evidence="6" id="KW-1185">Reference proteome</keyword>
<dbReference type="SUPFAM" id="SSF57667">
    <property type="entry name" value="beta-beta-alpha zinc fingers"/>
    <property type="match status" value="1"/>
</dbReference>
<evidence type="ECO:0000313" key="6">
    <source>
        <dbReference type="Proteomes" id="UP000037069"/>
    </source>
</evidence>
<accession>A0A0L0CDJ7</accession>
<dbReference type="InterPro" id="IPR022776">
    <property type="entry name" value="TRM13/UPF0224_CHHC_Znf_dom"/>
</dbReference>
<gene>
    <name evidence="5" type="ORF">FF38_03936</name>
</gene>
<feature type="domain" description="CHHC U11-48K-type" evidence="4">
    <location>
        <begin position="6"/>
        <end position="33"/>
    </location>
</feature>
<evidence type="ECO:0000256" key="1">
    <source>
        <dbReference type="ARBA" id="ARBA00022723"/>
    </source>
</evidence>
<keyword evidence="3" id="KW-0862">Zinc</keyword>
<dbReference type="PANTHER" id="PTHR21402:SF5">
    <property type="entry name" value="GAMETOCYTE SPECIFIC FACTOR 1"/>
    <property type="match status" value="1"/>
</dbReference>
<feature type="domain" description="CHHC U11-48K-type" evidence="4">
    <location>
        <begin position="38"/>
        <end position="65"/>
    </location>
</feature>
<dbReference type="PANTHER" id="PTHR21402">
    <property type="entry name" value="GAMETOCYTE SPECIFIC FACTOR 1-RELATED"/>
    <property type="match status" value="1"/>
</dbReference>
<name>A0A0L0CDJ7_LUCCU</name>
<dbReference type="Proteomes" id="UP000037069">
    <property type="component" value="Unassembled WGS sequence"/>
</dbReference>
<dbReference type="PROSITE" id="PS51800">
    <property type="entry name" value="ZF_CHHC_U11_48K"/>
    <property type="match status" value="2"/>
</dbReference>